<name>M5IPM1_9BACT</name>
<reference evidence="1 2" key="1">
    <citation type="journal article" date="2013" name="Genome Announc.">
        <title>Genome Sequence of Campylobacter showae UNSWCD, Isolated from a Patient with Crohn's Disease.</title>
        <authorList>
            <person name="Tay A.P."/>
            <person name="Kaakoush N.O."/>
            <person name="Deshpande N.P."/>
            <person name="Chen Z."/>
            <person name="Mitchell H."/>
            <person name="Wilkins M.R."/>
        </authorList>
    </citation>
    <scope>NUCLEOTIDE SEQUENCE [LARGE SCALE GENOMIC DNA]</scope>
    <source>
        <strain evidence="1 2">CSUNSWCD</strain>
    </source>
</reference>
<proteinExistence type="predicted"/>
<dbReference type="Proteomes" id="UP000011939">
    <property type="component" value="Unassembled WGS sequence"/>
</dbReference>
<organism evidence="1 2">
    <name type="scientific">Campylobacter showae CSUNSWCD</name>
    <dbReference type="NCBI Taxonomy" id="1244083"/>
    <lineage>
        <taxon>Bacteria</taxon>
        <taxon>Pseudomonadati</taxon>
        <taxon>Campylobacterota</taxon>
        <taxon>Epsilonproteobacteria</taxon>
        <taxon>Campylobacterales</taxon>
        <taxon>Campylobacteraceae</taxon>
        <taxon>Campylobacter</taxon>
    </lineage>
</organism>
<evidence type="ECO:0000313" key="1">
    <source>
        <dbReference type="EMBL" id="EKU10701.1"/>
    </source>
</evidence>
<sequence>MYPAGLVSASYTCCEHKRKVKSKMLRYIVFYLKFEVKFGLKVCGQI</sequence>
<dbReference type="EMBL" id="AMZQ01000010">
    <property type="protein sequence ID" value="EKU10701.1"/>
    <property type="molecule type" value="Genomic_DNA"/>
</dbReference>
<dbReference type="PATRIC" id="fig|1244083.3.peg.1747"/>
<dbReference type="STRING" id="1244083.CSUNSWCD_502"/>
<evidence type="ECO:0000313" key="2">
    <source>
        <dbReference type="Proteomes" id="UP000011939"/>
    </source>
</evidence>
<protein>
    <submittedName>
        <fullName evidence="1">Uncharacterized protein</fullName>
    </submittedName>
</protein>
<accession>M5IPM1</accession>
<dbReference type="AlphaFoldDB" id="M5IPM1"/>
<gene>
    <name evidence="1" type="ORF">CSUNSWCD_502</name>
</gene>
<comment type="caution">
    <text evidence="1">The sequence shown here is derived from an EMBL/GenBank/DDBJ whole genome shotgun (WGS) entry which is preliminary data.</text>
</comment>